<feature type="non-terminal residue" evidence="2">
    <location>
        <position position="1"/>
    </location>
</feature>
<reference evidence="2" key="1">
    <citation type="journal article" date="2016" name="Ticks Tick Borne Dis.">
        <title>De novo assembly and annotation of the salivary gland transcriptome of Rhipicephalus appendiculatus male and female ticks during blood feeding.</title>
        <authorList>
            <person name="de Castro M.H."/>
            <person name="de Klerk D."/>
            <person name="Pienaar R."/>
            <person name="Latif A.A."/>
            <person name="Rees D.J."/>
            <person name="Mans B.J."/>
        </authorList>
    </citation>
    <scope>NUCLEOTIDE SEQUENCE</scope>
    <source>
        <tissue evidence="2">Salivary glands</tissue>
    </source>
</reference>
<feature type="compositionally biased region" description="Basic and acidic residues" evidence="1">
    <location>
        <begin position="295"/>
        <end position="304"/>
    </location>
</feature>
<feature type="region of interest" description="Disordered" evidence="1">
    <location>
        <begin position="186"/>
        <end position="208"/>
    </location>
</feature>
<evidence type="ECO:0000313" key="2">
    <source>
        <dbReference type="EMBL" id="JAP88163.1"/>
    </source>
</evidence>
<accession>A0A131ZA05</accession>
<protein>
    <submittedName>
        <fullName evidence="2">Uncharacterized protein</fullName>
    </submittedName>
</protein>
<dbReference type="EMBL" id="GEDV01000394">
    <property type="protein sequence ID" value="JAP88163.1"/>
    <property type="molecule type" value="Transcribed_RNA"/>
</dbReference>
<feature type="non-terminal residue" evidence="2">
    <location>
        <position position="359"/>
    </location>
</feature>
<sequence length="359" mass="39406">PCCIVHFLLAMDGSPDQPFAALKEVAARLDVEIPNAANCLEGLPGLLETKSASTNAATKVFEQATIIEAELKLIVLRIEKVVKEKLASIQELTECLKQTEWDNREALQKLQPLGFKAPVHLMPALENLSLQSDQDTAKEAVNDTLEDSPCSLTRVVTKLEPAFSKAAAGSSQVRMSSQVCSQLSRSLQQPCSSKPGSRSQPRRFQTSSNLDKYLEEIANDDTITLMKYKPLMAQRAAKPAAAPGSPDKSYEAPMPEKPEPSPGFPSLKGSLPEVTFISGIKPLPKTPELTGKPAGQEENRDTWRKTDWKFKASCPLTPKAPDCEEHGLKFRECRPTTSKTPELMEFPTPVLKENLGLPW</sequence>
<feature type="compositionally biased region" description="Low complexity" evidence="1">
    <location>
        <begin position="237"/>
        <end position="246"/>
    </location>
</feature>
<name>A0A131ZA05_RHIAP</name>
<proteinExistence type="predicted"/>
<feature type="compositionally biased region" description="Basic and acidic residues" evidence="1">
    <location>
        <begin position="248"/>
        <end position="259"/>
    </location>
</feature>
<feature type="region of interest" description="Disordered" evidence="1">
    <location>
        <begin position="237"/>
        <end position="304"/>
    </location>
</feature>
<dbReference type="AlphaFoldDB" id="A0A131ZA05"/>
<evidence type="ECO:0000256" key="1">
    <source>
        <dbReference type="SAM" id="MobiDB-lite"/>
    </source>
</evidence>
<organism evidence="2">
    <name type="scientific">Rhipicephalus appendiculatus</name>
    <name type="common">Brown ear tick</name>
    <dbReference type="NCBI Taxonomy" id="34631"/>
    <lineage>
        <taxon>Eukaryota</taxon>
        <taxon>Metazoa</taxon>
        <taxon>Ecdysozoa</taxon>
        <taxon>Arthropoda</taxon>
        <taxon>Chelicerata</taxon>
        <taxon>Arachnida</taxon>
        <taxon>Acari</taxon>
        <taxon>Parasitiformes</taxon>
        <taxon>Ixodida</taxon>
        <taxon>Ixodoidea</taxon>
        <taxon>Ixodidae</taxon>
        <taxon>Rhipicephalinae</taxon>
        <taxon>Rhipicephalus</taxon>
        <taxon>Rhipicephalus</taxon>
    </lineage>
</organism>